<dbReference type="Gene3D" id="3.30.60.190">
    <property type="match status" value="1"/>
</dbReference>
<dbReference type="PANTHER" id="PTHR13483">
    <property type="entry name" value="BOX C_D SNORNA PROTEIN 1-RELATED"/>
    <property type="match status" value="1"/>
</dbReference>
<dbReference type="SUPFAM" id="SSF144232">
    <property type="entry name" value="HIT/MYND zinc finger-like"/>
    <property type="match status" value="1"/>
</dbReference>
<evidence type="ECO:0000256" key="7">
    <source>
        <dbReference type="SAM" id="MobiDB-lite"/>
    </source>
</evidence>
<dbReference type="InterPro" id="IPR057721">
    <property type="entry name" value="BCD1_alpha/beta"/>
</dbReference>
<dbReference type="InterPro" id="IPR007529">
    <property type="entry name" value="Znf_HIT"/>
</dbReference>
<reference evidence="10" key="2">
    <citation type="submission" date="2020-10" db="UniProtKB">
        <authorList>
            <consortium name="WormBaseParasite"/>
        </authorList>
    </citation>
    <scope>IDENTIFICATION</scope>
</reference>
<evidence type="ECO:0000313" key="9">
    <source>
        <dbReference type="Proteomes" id="UP000492821"/>
    </source>
</evidence>
<feature type="compositionally biased region" description="Gly residues" evidence="7">
    <location>
        <begin position="449"/>
        <end position="471"/>
    </location>
</feature>
<organism evidence="9 10">
    <name type="scientific">Panagrellus redivivus</name>
    <name type="common">Microworm</name>
    <dbReference type="NCBI Taxonomy" id="6233"/>
    <lineage>
        <taxon>Eukaryota</taxon>
        <taxon>Metazoa</taxon>
        <taxon>Ecdysozoa</taxon>
        <taxon>Nematoda</taxon>
        <taxon>Chromadorea</taxon>
        <taxon>Rhabditida</taxon>
        <taxon>Tylenchina</taxon>
        <taxon>Panagrolaimomorpha</taxon>
        <taxon>Panagrolaimoidea</taxon>
        <taxon>Panagrolaimidae</taxon>
        <taxon>Panagrellus</taxon>
    </lineage>
</organism>
<comment type="function">
    <text evidence="4">Required for box C/D snoRNAs accumulation involved in snoRNA processing, snoRNA transport to the nucleolus and ribosome biogenesis.</text>
</comment>
<dbReference type="PANTHER" id="PTHR13483:SF11">
    <property type="entry name" value="ZINC FINGER HIT DOMAIN-CONTAINING PROTEIN 3"/>
    <property type="match status" value="1"/>
</dbReference>
<dbReference type="Pfam" id="PF25790">
    <property type="entry name" value="BCD1"/>
    <property type="match status" value="1"/>
</dbReference>
<keyword evidence="1" id="KW-0479">Metal-binding</keyword>
<dbReference type="WBParaSite" id="Pan_g184.t1">
    <property type="protein sequence ID" value="Pan_g184.t1"/>
    <property type="gene ID" value="Pan_g184"/>
</dbReference>
<dbReference type="CDD" id="cd23023">
    <property type="entry name" value="zf-HIT_BCD1"/>
    <property type="match status" value="1"/>
</dbReference>
<dbReference type="PROSITE" id="PS51083">
    <property type="entry name" value="ZF_HIT"/>
    <property type="match status" value="1"/>
</dbReference>
<reference evidence="9" key="1">
    <citation type="journal article" date="2013" name="Genetics">
        <title>The draft genome and transcriptome of Panagrellus redivivus are shaped by the harsh demands of a free-living lifestyle.</title>
        <authorList>
            <person name="Srinivasan J."/>
            <person name="Dillman A.R."/>
            <person name="Macchietto M.G."/>
            <person name="Heikkinen L."/>
            <person name="Lakso M."/>
            <person name="Fracchia K.M."/>
            <person name="Antoshechkin I."/>
            <person name="Mortazavi A."/>
            <person name="Wong G."/>
            <person name="Sternberg P.W."/>
        </authorList>
    </citation>
    <scope>NUCLEOTIDE SEQUENCE [LARGE SCALE GENOMIC DNA]</scope>
    <source>
        <strain evidence="9">MT8872</strain>
    </source>
</reference>
<evidence type="ECO:0000256" key="4">
    <source>
        <dbReference type="ARBA" id="ARBA00049598"/>
    </source>
</evidence>
<dbReference type="InterPro" id="IPR051639">
    <property type="entry name" value="BCD1"/>
</dbReference>
<feature type="domain" description="HIT-type" evidence="8">
    <location>
        <begin position="25"/>
        <end position="59"/>
    </location>
</feature>
<dbReference type="GO" id="GO:0070761">
    <property type="term" value="C:pre-snoRNP complex"/>
    <property type="evidence" value="ECO:0007669"/>
    <property type="project" value="TreeGrafter"/>
</dbReference>
<feature type="region of interest" description="Disordered" evidence="7">
    <location>
        <begin position="416"/>
        <end position="540"/>
    </location>
</feature>
<dbReference type="GO" id="GO:0048254">
    <property type="term" value="P:snoRNA localization"/>
    <property type="evidence" value="ECO:0007669"/>
    <property type="project" value="TreeGrafter"/>
</dbReference>
<feature type="compositionally biased region" description="Acidic residues" evidence="7">
    <location>
        <begin position="182"/>
        <end position="191"/>
    </location>
</feature>
<evidence type="ECO:0000259" key="8">
    <source>
        <dbReference type="PROSITE" id="PS51083"/>
    </source>
</evidence>
<evidence type="ECO:0000256" key="2">
    <source>
        <dbReference type="ARBA" id="ARBA00022771"/>
    </source>
</evidence>
<evidence type="ECO:0000256" key="6">
    <source>
        <dbReference type="PROSITE-ProRule" id="PRU00453"/>
    </source>
</evidence>
<protein>
    <submittedName>
        <fullName evidence="10">HIT-type domain-containing protein</fullName>
    </submittedName>
</protein>
<keyword evidence="2 6" id="KW-0863">Zinc-finger</keyword>
<dbReference type="GO" id="GO:0005634">
    <property type="term" value="C:nucleus"/>
    <property type="evidence" value="ECO:0007669"/>
    <property type="project" value="TreeGrafter"/>
</dbReference>
<evidence type="ECO:0000313" key="10">
    <source>
        <dbReference type="WBParaSite" id="Pan_g184.t1"/>
    </source>
</evidence>
<feature type="compositionally biased region" description="Basic and acidic residues" evidence="7">
    <location>
        <begin position="511"/>
        <end position="521"/>
    </location>
</feature>
<name>A0A7E4ZUK7_PANRE</name>
<proteinExistence type="inferred from homology"/>
<dbReference type="GO" id="GO:0000492">
    <property type="term" value="P:box C/D snoRNP assembly"/>
    <property type="evidence" value="ECO:0007669"/>
    <property type="project" value="TreeGrafter"/>
</dbReference>
<dbReference type="Pfam" id="PF04438">
    <property type="entry name" value="zf-HIT"/>
    <property type="match status" value="1"/>
</dbReference>
<dbReference type="AlphaFoldDB" id="A0A7E4ZUK7"/>
<comment type="similarity">
    <text evidence="5">Belongs to the BCD1 family.</text>
</comment>
<evidence type="ECO:0000256" key="3">
    <source>
        <dbReference type="ARBA" id="ARBA00022833"/>
    </source>
</evidence>
<sequence length="540" mass="59095">MASVELPSSAPVPPPEKKLKTEQDCQQCGLVKSKYTCPKCAFRTCSLACVKEHKASASCDGQRQPFEAVKKYSQFDDNVSIKDQTFLQNVKESVSNGIRRVAPIKPPIAAAQAAVKAVSNDASEVKVEVAAPVEIEAVAVEAPETPVEVEAVNEEEKVSRKRPHPDTISPEAAPAPEVGSDAAEEGTGEESDFLKKHGHGPSDPNALTSVERYLIGNVTRRRIFITVNSPAESDGSRHEQFSDTVYWTIGLNFLREAPKSEPTTTPIEAASTDEPLFELDDAGDQYEIDTATNTSVKKGLRVESYNCKARNIPESLTVKTLIRQFVAPKQRGVVVNKSELDETAMTPFWEAGLDAVLVYMRVPVGQLERYYVVDKSKTILDNLRNRYVNGHPTFLVALPKQFTHWRPLSEMEAQELHEERRVKNRERHQNDGRRGGRDGGGRGGHRGGRGGGGGGRGGGGFRGGRGNGRGGGRGRGHRGGRGGGNNHRDNLVPYDLSSIFEPFPEGARPNRRPDYHAKVDEAQSGWANAVKSFRQPKKED</sequence>
<keyword evidence="3" id="KW-0862">Zinc</keyword>
<accession>A0A7E4ZUK7</accession>
<feature type="compositionally biased region" description="Basic and acidic residues" evidence="7">
    <location>
        <begin position="416"/>
        <end position="440"/>
    </location>
</feature>
<dbReference type="Proteomes" id="UP000492821">
    <property type="component" value="Unassembled WGS sequence"/>
</dbReference>
<dbReference type="GO" id="GO:0008270">
    <property type="term" value="F:zinc ion binding"/>
    <property type="evidence" value="ECO:0007669"/>
    <property type="project" value="UniProtKB-UniRule"/>
</dbReference>
<evidence type="ECO:0000256" key="5">
    <source>
        <dbReference type="ARBA" id="ARBA00049654"/>
    </source>
</evidence>
<keyword evidence="9" id="KW-1185">Reference proteome</keyword>
<evidence type="ECO:0000256" key="1">
    <source>
        <dbReference type="ARBA" id="ARBA00022723"/>
    </source>
</evidence>
<dbReference type="GO" id="GO:0000463">
    <property type="term" value="P:maturation of LSU-rRNA from tricistronic rRNA transcript (SSU-rRNA, 5.8S rRNA, LSU-rRNA)"/>
    <property type="evidence" value="ECO:0007669"/>
    <property type="project" value="TreeGrafter"/>
</dbReference>
<feature type="region of interest" description="Disordered" evidence="7">
    <location>
        <begin position="147"/>
        <end position="208"/>
    </location>
</feature>